<dbReference type="Proteomes" id="UP001652625">
    <property type="component" value="Chromosome 08"/>
</dbReference>
<protein>
    <submittedName>
        <fullName evidence="5">Uncharacterized protein LOC101234503 isoform X2</fullName>
    </submittedName>
</protein>
<feature type="domain" description="Transcription factor IIIC 90kDa subunit N-terminal" evidence="2">
    <location>
        <begin position="65"/>
        <end position="449"/>
    </location>
</feature>
<feature type="domain" description="Transcription factor IIIC putative zinc-finger" evidence="3">
    <location>
        <begin position="723"/>
        <end position="802"/>
    </location>
</feature>
<accession>A0ABM4CCK8</accession>
<evidence type="ECO:0000259" key="3">
    <source>
        <dbReference type="Pfam" id="PF12660"/>
    </source>
</evidence>
<dbReference type="Gene3D" id="2.130.10.10">
    <property type="entry name" value="YVTN repeat-like/Quinoprotein amine dehydrogenase"/>
    <property type="match status" value="1"/>
</dbReference>
<dbReference type="Pfam" id="PF12660">
    <property type="entry name" value="zf-TFIIIC"/>
    <property type="match status" value="1"/>
</dbReference>
<evidence type="ECO:0000313" key="4">
    <source>
        <dbReference type="Proteomes" id="UP001652625"/>
    </source>
</evidence>
<dbReference type="PANTHER" id="PTHR15496">
    <property type="entry name" value="GENERAL TRANSCRIPTION FACTOR 3C POLYPEPTIDE 4 FAMILY"/>
    <property type="match status" value="1"/>
</dbReference>
<feature type="compositionally biased region" description="Basic and acidic residues" evidence="1">
    <location>
        <begin position="27"/>
        <end position="44"/>
    </location>
</feature>
<keyword evidence="4" id="KW-1185">Reference proteome</keyword>
<dbReference type="InterPro" id="IPR015943">
    <property type="entry name" value="WD40/YVTN_repeat-like_dom_sf"/>
</dbReference>
<dbReference type="RefSeq" id="XP_065659407.1">
    <property type="nucleotide sequence ID" value="XM_065803335.1"/>
</dbReference>
<dbReference type="InterPro" id="IPR024761">
    <property type="entry name" value="TFIIIC_delta_N"/>
</dbReference>
<evidence type="ECO:0000313" key="5">
    <source>
        <dbReference type="RefSeq" id="XP_065659407.1"/>
    </source>
</evidence>
<sequence>MSNSNSNDCFKQENEQTDDSEEENEETEVKRETEEGKSNDEISDDHSLHCITYSTLSSSPNSISWSADESLAIITDKRIYVLKIVSSCMRKKPGTDFGLKFETTVVENIKPVSYDTGVDTKSFCKRINGSFLQRQSYLLDSATFENDNFCVENKNSYCQLRWSPLSSTKDGRCILATLSSNGNVYIHSLKQSVGKWNPILNVSNILFDYVRERNWLDFRTCNEQKHTIEKHFDFNCEHFEQHRFRKHLLFTTSICWCPSNIPCISCFQKSSCDRNVFFNDNFNSYIKCKHSKLVFLTASKNGFLFLWLVTFSLIEENQHNAKVMLWWKTDIMWPVSTVIFQYSVLQFLVAVGFNDGCIMLYHVHADEENNRYQIIQVVNIWPENDLLRVSFLEWINTNNGILQLVAAKEREIIVFKIIVQEGQIIFLGCESAPSCHSSPITSLQVINNKFVLTSSFTATQYFDIDNKIVPVCEKNILRGFKCLGASVDCNMTLLAQVSCPNKLLLHQTMFIKQMEISFYPFLSIDALATKVLDGSMDLSMNVREFFAVSSTDNFLLPTVLHKYCDEPIAYDGLTRQELQIYLCFNKLRHMQLESSRAILTREEVESGEVKGLHDPVLQKLNDVIERLFIQETLNNGLYWTSCGLVPTSTKSILILSLMADFLWQADCIAPDISKRCYNQFGDHQSLYALEVFEKQRELPSTSSPSNKCSEPVSNDMAQWKCSREKCAFCGLEIFLDSLNHAICPNKHCSLRCSLTLQVCLANTYRKCTGCNRIALDKVLDGQLSLEAIFLNVDVCPYCGCKFVYCYSTQ</sequence>
<evidence type="ECO:0000259" key="2">
    <source>
        <dbReference type="Pfam" id="PF12657"/>
    </source>
</evidence>
<dbReference type="Pfam" id="PF12657">
    <property type="entry name" value="TFIIIC_delta"/>
    <property type="match status" value="1"/>
</dbReference>
<reference evidence="5" key="1">
    <citation type="submission" date="2025-08" db="UniProtKB">
        <authorList>
            <consortium name="RefSeq"/>
        </authorList>
    </citation>
    <scope>IDENTIFICATION</scope>
</reference>
<name>A0ABM4CCK8_HYDVU</name>
<organism evidence="4 5">
    <name type="scientific">Hydra vulgaris</name>
    <name type="common">Hydra</name>
    <name type="synonym">Hydra attenuata</name>
    <dbReference type="NCBI Taxonomy" id="6087"/>
    <lineage>
        <taxon>Eukaryota</taxon>
        <taxon>Metazoa</taxon>
        <taxon>Cnidaria</taxon>
        <taxon>Hydrozoa</taxon>
        <taxon>Hydroidolina</taxon>
        <taxon>Anthoathecata</taxon>
        <taxon>Aplanulata</taxon>
        <taxon>Hydridae</taxon>
        <taxon>Hydra</taxon>
    </lineage>
</organism>
<feature type="region of interest" description="Disordered" evidence="1">
    <location>
        <begin position="1"/>
        <end position="44"/>
    </location>
</feature>
<feature type="compositionally biased region" description="Acidic residues" evidence="1">
    <location>
        <begin position="15"/>
        <end position="26"/>
    </location>
</feature>
<dbReference type="InterPro" id="IPR044230">
    <property type="entry name" value="GTF3C4"/>
</dbReference>
<dbReference type="SUPFAM" id="SSF101908">
    <property type="entry name" value="Putative isomerase YbhE"/>
    <property type="match status" value="1"/>
</dbReference>
<dbReference type="PANTHER" id="PTHR15496:SF2">
    <property type="entry name" value="GENERAL TRANSCRIPTION FACTOR 3C POLYPEPTIDE 4"/>
    <property type="match status" value="1"/>
</dbReference>
<dbReference type="GeneID" id="101234503"/>
<evidence type="ECO:0000256" key="1">
    <source>
        <dbReference type="SAM" id="MobiDB-lite"/>
    </source>
</evidence>
<gene>
    <name evidence="5" type="primary">LOC101234503</name>
</gene>
<proteinExistence type="predicted"/>
<dbReference type="InterPro" id="IPR024764">
    <property type="entry name" value="TFIIIC_Znf"/>
</dbReference>